<dbReference type="EMBL" id="BJXX01000098">
    <property type="protein sequence ID" value="GEN34822.1"/>
    <property type="molecule type" value="Genomic_DNA"/>
</dbReference>
<accession>A0A511VC61</accession>
<evidence type="ECO:0000313" key="1">
    <source>
        <dbReference type="EMBL" id="GEN34822.1"/>
    </source>
</evidence>
<dbReference type="RefSeq" id="WP_146810082.1">
    <property type="nucleotide sequence ID" value="NZ_BJXX01000098.1"/>
</dbReference>
<proteinExistence type="predicted"/>
<name>A0A511VC61_9BACL</name>
<evidence type="ECO:0000313" key="2">
    <source>
        <dbReference type="Proteomes" id="UP000321157"/>
    </source>
</evidence>
<gene>
    <name evidence="1" type="ORF">ADA01nite_22820</name>
</gene>
<dbReference type="OrthoDB" id="2678328at2"/>
<dbReference type="Proteomes" id="UP000321157">
    <property type="component" value="Unassembled WGS sequence"/>
</dbReference>
<sequence>MENNIVSFEKYIRARDERVRKRAIDGIDREEVHRYYTGIIDVSIRHLTLLQRYFIEEYLAEIIVGFFLRGVDASKQYRTGRTTEDIEHSYTKDHFLEIYSLANDYRLSRHIGEWDLYSVSIIAEDLSLKWFRNGLAYGKRQRKLKLL</sequence>
<protein>
    <submittedName>
        <fullName evidence="1">Uncharacterized protein</fullName>
    </submittedName>
</protein>
<dbReference type="AlphaFoldDB" id="A0A511VC61"/>
<keyword evidence="2" id="KW-1185">Reference proteome</keyword>
<comment type="caution">
    <text evidence="1">The sequence shown here is derived from an EMBL/GenBank/DDBJ whole genome shotgun (WGS) entry which is preliminary data.</text>
</comment>
<organism evidence="1 2">
    <name type="scientific">Aneurinibacillus danicus</name>
    <dbReference type="NCBI Taxonomy" id="267746"/>
    <lineage>
        <taxon>Bacteria</taxon>
        <taxon>Bacillati</taxon>
        <taxon>Bacillota</taxon>
        <taxon>Bacilli</taxon>
        <taxon>Bacillales</taxon>
        <taxon>Paenibacillaceae</taxon>
        <taxon>Aneurinibacillus group</taxon>
        <taxon>Aneurinibacillus</taxon>
    </lineage>
</organism>
<reference evidence="1 2" key="1">
    <citation type="submission" date="2019-07" db="EMBL/GenBank/DDBJ databases">
        <title>Whole genome shotgun sequence of Aneurinibacillus danicus NBRC 102444.</title>
        <authorList>
            <person name="Hosoyama A."/>
            <person name="Uohara A."/>
            <person name="Ohji S."/>
            <person name="Ichikawa N."/>
        </authorList>
    </citation>
    <scope>NUCLEOTIDE SEQUENCE [LARGE SCALE GENOMIC DNA]</scope>
    <source>
        <strain evidence="1 2">NBRC 102444</strain>
    </source>
</reference>